<feature type="signal peptide" evidence="1">
    <location>
        <begin position="1"/>
        <end position="17"/>
    </location>
</feature>
<dbReference type="OrthoDB" id="10517922at2759"/>
<comment type="caution">
    <text evidence="2">The sequence shown here is derived from an EMBL/GenBank/DDBJ whole genome shotgun (WGS) entry which is preliminary data.</text>
</comment>
<dbReference type="AlphaFoldDB" id="A0A8H5M7T2"/>
<feature type="chain" id="PRO_5034431413" evidence="1">
    <location>
        <begin position="18"/>
        <end position="169"/>
    </location>
</feature>
<evidence type="ECO:0000313" key="2">
    <source>
        <dbReference type="EMBL" id="KAF5383917.1"/>
    </source>
</evidence>
<gene>
    <name evidence="2" type="ORF">D9757_007423</name>
</gene>
<dbReference type="Proteomes" id="UP000518752">
    <property type="component" value="Unassembled WGS sequence"/>
</dbReference>
<reference evidence="2 3" key="1">
    <citation type="journal article" date="2020" name="ISME J.">
        <title>Uncovering the hidden diversity of litter-decomposition mechanisms in mushroom-forming fungi.</title>
        <authorList>
            <person name="Floudas D."/>
            <person name="Bentzer J."/>
            <person name="Ahren D."/>
            <person name="Johansson T."/>
            <person name="Persson P."/>
            <person name="Tunlid A."/>
        </authorList>
    </citation>
    <scope>NUCLEOTIDE SEQUENCE [LARGE SCALE GENOMIC DNA]</scope>
    <source>
        <strain evidence="2 3">CBS 406.79</strain>
    </source>
</reference>
<sequence length="169" mass="18078">MRLTLIGFLSLISTACAVPFVVRERAVRESSNEALTSSNAPSLLTNTAILTYTGGSRTNRMKNVFRNKASKEKAANAAETAVKALVLAAHQAGTLGINGKLSTWVKSFNEVGTEKKIKFIITQVEKCREGCQGVVDEVTGEGVIKDGEGKELFKKANLFGDCVNIGVLV</sequence>
<accession>A0A8H5M7T2</accession>
<keyword evidence="3" id="KW-1185">Reference proteome</keyword>
<proteinExistence type="predicted"/>
<keyword evidence="1" id="KW-0732">Signal</keyword>
<dbReference type="EMBL" id="JAACJN010000046">
    <property type="protein sequence ID" value="KAF5383917.1"/>
    <property type="molecule type" value="Genomic_DNA"/>
</dbReference>
<organism evidence="2 3">
    <name type="scientific">Collybiopsis confluens</name>
    <dbReference type="NCBI Taxonomy" id="2823264"/>
    <lineage>
        <taxon>Eukaryota</taxon>
        <taxon>Fungi</taxon>
        <taxon>Dikarya</taxon>
        <taxon>Basidiomycota</taxon>
        <taxon>Agaricomycotina</taxon>
        <taxon>Agaricomycetes</taxon>
        <taxon>Agaricomycetidae</taxon>
        <taxon>Agaricales</taxon>
        <taxon>Marasmiineae</taxon>
        <taxon>Omphalotaceae</taxon>
        <taxon>Collybiopsis</taxon>
    </lineage>
</organism>
<evidence type="ECO:0000313" key="3">
    <source>
        <dbReference type="Proteomes" id="UP000518752"/>
    </source>
</evidence>
<dbReference type="PROSITE" id="PS51257">
    <property type="entry name" value="PROKAR_LIPOPROTEIN"/>
    <property type="match status" value="1"/>
</dbReference>
<name>A0A8H5M7T2_9AGAR</name>
<protein>
    <submittedName>
        <fullName evidence="2">Uncharacterized protein</fullName>
    </submittedName>
</protein>
<evidence type="ECO:0000256" key="1">
    <source>
        <dbReference type="SAM" id="SignalP"/>
    </source>
</evidence>